<gene>
    <name evidence="26" type="ORF">G2W53_036717</name>
</gene>
<dbReference type="FunFam" id="3.80.10.10:FF:000233">
    <property type="entry name" value="Leucine-rich repeat receptor-like protein kinase TDR"/>
    <property type="match status" value="1"/>
</dbReference>
<evidence type="ECO:0000256" key="2">
    <source>
        <dbReference type="ARBA" id="ARBA00004479"/>
    </source>
</evidence>
<evidence type="ECO:0000256" key="12">
    <source>
        <dbReference type="ARBA" id="ARBA00022729"/>
    </source>
</evidence>
<evidence type="ECO:0000256" key="19">
    <source>
        <dbReference type="ARBA" id="ARBA00023180"/>
    </source>
</evidence>
<evidence type="ECO:0000256" key="8">
    <source>
        <dbReference type="ARBA" id="ARBA00022553"/>
    </source>
</evidence>
<feature type="transmembrane region" description="Helical" evidence="23">
    <location>
        <begin position="626"/>
        <end position="649"/>
    </location>
</feature>
<evidence type="ECO:0000256" key="18">
    <source>
        <dbReference type="ARBA" id="ARBA00023136"/>
    </source>
</evidence>
<evidence type="ECO:0000256" key="7">
    <source>
        <dbReference type="ARBA" id="ARBA00022527"/>
    </source>
</evidence>
<keyword evidence="19" id="KW-0325">Glycoprotein</keyword>
<evidence type="ECO:0000256" key="15">
    <source>
        <dbReference type="ARBA" id="ARBA00022777"/>
    </source>
</evidence>
<keyword evidence="15 26" id="KW-0418">Kinase</keyword>
<comment type="similarity">
    <text evidence="3">Belongs to the protein kinase superfamily. Ser/Thr protein kinase family.</text>
</comment>
<dbReference type="PANTHER" id="PTHR48056:SF35">
    <property type="entry name" value="LRR RECEPTOR-LIKE SERINE_THREONINE-PROTEIN KINASE HSL2"/>
    <property type="match status" value="1"/>
</dbReference>
<evidence type="ECO:0000256" key="11">
    <source>
        <dbReference type="ARBA" id="ARBA00022692"/>
    </source>
</evidence>
<name>A0A834WAG7_9FABA</name>
<proteinExistence type="inferred from homology"/>
<evidence type="ECO:0000256" key="22">
    <source>
        <dbReference type="PROSITE-ProRule" id="PRU10141"/>
    </source>
</evidence>
<keyword evidence="18 23" id="KW-0472">Membrane</keyword>
<comment type="caution">
    <text evidence="26">The sequence shown here is derived from an EMBL/GenBank/DDBJ whole genome shotgun (WGS) entry which is preliminary data.</text>
</comment>
<feature type="signal peptide" evidence="24">
    <location>
        <begin position="1"/>
        <end position="23"/>
    </location>
</feature>
<dbReference type="InterPro" id="IPR001611">
    <property type="entry name" value="Leu-rich_rpt"/>
</dbReference>
<evidence type="ECO:0000256" key="10">
    <source>
        <dbReference type="ARBA" id="ARBA00022679"/>
    </source>
</evidence>
<keyword evidence="17 23" id="KW-1133">Transmembrane helix</keyword>
<dbReference type="SUPFAM" id="SSF52058">
    <property type="entry name" value="L domain-like"/>
    <property type="match status" value="1"/>
</dbReference>
<dbReference type="EC" id="2.7.11.1" evidence="5"/>
<evidence type="ECO:0000256" key="14">
    <source>
        <dbReference type="ARBA" id="ARBA00022741"/>
    </source>
</evidence>
<evidence type="ECO:0000256" key="3">
    <source>
        <dbReference type="ARBA" id="ARBA00008684"/>
    </source>
</evidence>
<dbReference type="FunFam" id="3.80.10.10:FF:000453">
    <property type="entry name" value="Leucine-rich receptor-like protein kinase family protein"/>
    <property type="match status" value="1"/>
</dbReference>
<keyword evidence="6" id="KW-1003">Cell membrane</keyword>
<dbReference type="GO" id="GO:0005886">
    <property type="term" value="C:plasma membrane"/>
    <property type="evidence" value="ECO:0007669"/>
    <property type="project" value="UniProtKB-SubCell"/>
</dbReference>
<keyword evidence="11 23" id="KW-0812">Transmembrane</keyword>
<dbReference type="InterPro" id="IPR017441">
    <property type="entry name" value="Protein_kinase_ATP_BS"/>
</dbReference>
<dbReference type="EMBL" id="JAAIUW010000011">
    <property type="protein sequence ID" value="KAF7809974.1"/>
    <property type="molecule type" value="Genomic_DNA"/>
</dbReference>
<dbReference type="Pfam" id="PF00069">
    <property type="entry name" value="Pkinase"/>
    <property type="match status" value="1"/>
</dbReference>
<evidence type="ECO:0000256" key="16">
    <source>
        <dbReference type="ARBA" id="ARBA00022840"/>
    </source>
</evidence>
<evidence type="ECO:0000256" key="9">
    <source>
        <dbReference type="ARBA" id="ARBA00022614"/>
    </source>
</evidence>
<dbReference type="InterPro" id="IPR032675">
    <property type="entry name" value="LRR_dom_sf"/>
</dbReference>
<evidence type="ECO:0000256" key="6">
    <source>
        <dbReference type="ARBA" id="ARBA00022475"/>
    </source>
</evidence>
<keyword evidence="7" id="KW-0723">Serine/threonine-protein kinase</keyword>
<dbReference type="AlphaFoldDB" id="A0A834WAG7"/>
<dbReference type="SMART" id="SM00220">
    <property type="entry name" value="S_TKc"/>
    <property type="match status" value="1"/>
</dbReference>
<dbReference type="Gene3D" id="3.80.10.10">
    <property type="entry name" value="Ribonuclease Inhibitor"/>
    <property type="match status" value="2"/>
</dbReference>
<sequence length="970" mass="106912">MKLLLIINHLSVLLLCFSHFSQEVSLLGDSQILLRVKNTQLLDNNGSLENWVPNTDHNPCNWTGITCEVGNRSVVSIDLSGTGIYGGFPFGFCRIPSLRSLSLAQNYLGGAISPESLLPCSHLRLLNLSDNCFVGELPEFLSDFSELRQLDFSRNNFSGDIPASFARFPHLSALVLSSNLLNGTIPPFLGNLSELTRLELAYNPFRAGPLPSQLGNLSKLQVMFLTQVNVVGSIPDSIGKLVSLKNLDLSANSLSGKIPDSISGLSNVEQILLFLNNLSGEIPRGLGNLSSLTSLDLSQNSLTGKFPDSVAALHLQSLALNDNFLEGEIPAILASNPNLQSLNLFNNSFTGKLPEDLGRNSDLEELDVSTNDFNGELPKYLCERNKLNRLITFTNRFTGSLPEQYGDCHSLYYVRIKNNELSGDVPSKFWKLPGLQFLEMDNNRFEGSVSISGSHGLTDLIISGNRFSGQFSTEICELHSLTNIDMSRNRFTGEVPSCITGLKKLQKLRLQENMFTGKIPSKVNSWTDLTLFNLSYNRFSGTIPPQLGNLPDLTYLDLAVNSLTGKIPPELAKLKLSVFNVSGNKLSGKVPSGFNNDVYLSGLAGNPDLCSSSMKPLPPCTKSNPFSSIAIIILSTCVILLLGSLLWFLKRSSIFTSAKSHPSWTTTTFQRVSFKEEDVVPLLTTENLIGTGSSGRVYKVKLKTGETVAVKKLWDEATEKPDAESVFKSEIETLGRIRHVNIVKLLYSCSADDFRILVYEYMENHSLGDALHGEKCGELMDWSRRFTIAVGAAQGLAYLHHDCVPPIIHRDVKSNNILLDQEFRPRVADFGLAKTLKRDVNQGGAMSRVAGSYGYIAPVTEKSDVYSFGVVLMELITGKRPNDVCFGENRDIVKWITETALFSPQEAHRSAVLARIVDTRMNPSTCDYDEIDKVLNVALLCTSAFPINRPSMRRVVDLLKEHKPLHLPNS</sequence>
<dbReference type="PROSITE" id="PS50011">
    <property type="entry name" value="PROTEIN_KINASE_DOM"/>
    <property type="match status" value="1"/>
</dbReference>
<dbReference type="GO" id="GO:0006952">
    <property type="term" value="P:defense response"/>
    <property type="evidence" value="ECO:0007669"/>
    <property type="project" value="UniProtKB-ARBA"/>
</dbReference>
<protein>
    <recommendedName>
        <fullName evidence="5">non-specific serine/threonine protein kinase</fullName>
        <ecNumber evidence="5">2.7.11.1</ecNumber>
    </recommendedName>
</protein>
<dbReference type="SUPFAM" id="SSF56112">
    <property type="entry name" value="Protein kinase-like (PK-like)"/>
    <property type="match status" value="1"/>
</dbReference>
<reference evidence="26" key="1">
    <citation type="submission" date="2020-09" db="EMBL/GenBank/DDBJ databases">
        <title>Genome-Enabled Discovery of Anthraquinone Biosynthesis in Senna tora.</title>
        <authorList>
            <person name="Kang S.-H."/>
            <person name="Pandey R.P."/>
            <person name="Lee C.-M."/>
            <person name="Sim J.-S."/>
            <person name="Jeong J.-T."/>
            <person name="Choi B.-S."/>
            <person name="Jung M."/>
            <person name="Ginzburg D."/>
            <person name="Zhao K."/>
            <person name="Won S.Y."/>
            <person name="Oh T.-J."/>
            <person name="Yu Y."/>
            <person name="Kim N.-H."/>
            <person name="Lee O.R."/>
            <person name="Lee T.-H."/>
            <person name="Bashyal P."/>
            <person name="Kim T.-S."/>
            <person name="Lee W.-H."/>
            <person name="Kawkins C."/>
            <person name="Kim C.-K."/>
            <person name="Kim J.S."/>
            <person name="Ahn B.O."/>
            <person name="Rhee S.Y."/>
            <person name="Sohng J.K."/>
        </authorList>
    </citation>
    <scope>NUCLEOTIDE SEQUENCE</scope>
    <source>
        <tissue evidence="26">Leaf</tissue>
    </source>
</reference>
<dbReference type="SUPFAM" id="SSF52047">
    <property type="entry name" value="RNI-like"/>
    <property type="match status" value="1"/>
</dbReference>
<evidence type="ECO:0000256" key="4">
    <source>
        <dbReference type="ARBA" id="ARBA00009592"/>
    </source>
</evidence>
<accession>A0A834WAG7</accession>
<feature type="domain" description="Protein kinase" evidence="25">
    <location>
        <begin position="683"/>
        <end position="965"/>
    </location>
</feature>
<evidence type="ECO:0000313" key="26">
    <source>
        <dbReference type="EMBL" id="KAF7809974.1"/>
    </source>
</evidence>
<dbReference type="Pfam" id="PF08263">
    <property type="entry name" value="LRRNT_2"/>
    <property type="match status" value="1"/>
</dbReference>
<keyword evidence="9" id="KW-0433">Leucine-rich repeat</keyword>
<evidence type="ECO:0000259" key="25">
    <source>
        <dbReference type="PROSITE" id="PS50011"/>
    </source>
</evidence>
<comment type="subcellular location">
    <subcellularLocation>
        <location evidence="1">Cell membrane</location>
        <topology evidence="1">Single-pass membrane protein</topology>
    </subcellularLocation>
    <subcellularLocation>
        <location evidence="2">Membrane</location>
        <topology evidence="2">Single-pass type I membrane protein</topology>
    </subcellularLocation>
</comment>
<dbReference type="FunFam" id="3.80.10.10:FF:000275">
    <property type="entry name" value="Leucine-rich repeat receptor-like protein kinase"/>
    <property type="match status" value="1"/>
</dbReference>
<keyword evidence="14 22" id="KW-0547">Nucleotide-binding</keyword>
<dbReference type="GO" id="GO:0004674">
    <property type="term" value="F:protein serine/threonine kinase activity"/>
    <property type="evidence" value="ECO:0007669"/>
    <property type="project" value="UniProtKB-KW"/>
</dbReference>
<dbReference type="PANTHER" id="PTHR48056">
    <property type="entry name" value="LRR RECEPTOR-LIKE SERINE/THREONINE-PROTEIN KINASE-RELATED"/>
    <property type="match status" value="1"/>
</dbReference>
<dbReference type="Proteomes" id="UP000634136">
    <property type="component" value="Unassembled WGS sequence"/>
</dbReference>
<keyword evidence="13" id="KW-0677">Repeat</keyword>
<dbReference type="InterPro" id="IPR011009">
    <property type="entry name" value="Kinase-like_dom_sf"/>
</dbReference>
<evidence type="ECO:0000313" key="27">
    <source>
        <dbReference type="Proteomes" id="UP000634136"/>
    </source>
</evidence>
<keyword evidence="27" id="KW-1185">Reference proteome</keyword>
<dbReference type="InterPro" id="IPR000719">
    <property type="entry name" value="Prot_kinase_dom"/>
</dbReference>
<dbReference type="GO" id="GO:0051707">
    <property type="term" value="P:response to other organism"/>
    <property type="evidence" value="ECO:0007669"/>
    <property type="project" value="UniProtKB-ARBA"/>
</dbReference>
<keyword evidence="8" id="KW-0597">Phosphoprotein</keyword>
<feature type="binding site" evidence="22">
    <location>
        <position position="712"/>
    </location>
    <ligand>
        <name>ATP</name>
        <dbReference type="ChEBI" id="CHEBI:30616"/>
    </ligand>
</feature>
<evidence type="ECO:0000256" key="1">
    <source>
        <dbReference type="ARBA" id="ARBA00004162"/>
    </source>
</evidence>
<dbReference type="Gene3D" id="1.10.510.10">
    <property type="entry name" value="Transferase(Phosphotransferase) domain 1"/>
    <property type="match status" value="1"/>
</dbReference>
<dbReference type="Gene3D" id="3.30.200.20">
    <property type="entry name" value="Phosphorylase Kinase, domain 1"/>
    <property type="match status" value="1"/>
</dbReference>
<keyword evidence="16 22" id="KW-0067">ATP-binding</keyword>
<dbReference type="GO" id="GO:0005524">
    <property type="term" value="F:ATP binding"/>
    <property type="evidence" value="ECO:0007669"/>
    <property type="project" value="UniProtKB-UniRule"/>
</dbReference>
<evidence type="ECO:0000256" key="17">
    <source>
        <dbReference type="ARBA" id="ARBA00022989"/>
    </source>
</evidence>
<dbReference type="FunFam" id="1.10.510.10:FF:000417">
    <property type="entry name" value="Leucine-rich repeat receptor-like protein kinase"/>
    <property type="match status" value="1"/>
</dbReference>
<comment type="catalytic activity">
    <reaction evidence="20">
        <text>L-threonyl-[protein] + ATP = O-phospho-L-threonyl-[protein] + ADP + H(+)</text>
        <dbReference type="Rhea" id="RHEA:46608"/>
        <dbReference type="Rhea" id="RHEA-COMP:11060"/>
        <dbReference type="Rhea" id="RHEA-COMP:11605"/>
        <dbReference type="ChEBI" id="CHEBI:15378"/>
        <dbReference type="ChEBI" id="CHEBI:30013"/>
        <dbReference type="ChEBI" id="CHEBI:30616"/>
        <dbReference type="ChEBI" id="CHEBI:61977"/>
        <dbReference type="ChEBI" id="CHEBI:456216"/>
        <dbReference type="EC" id="2.7.11.1"/>
    </reaction>
</comment>
<dbReference type="GO" id="GO:0009791">
    <property type="term" value="P:post-embryonic development"/>
    <property type="evidence" value="ECO:0007669"/>
    <property type="project" value="UniProtKB-ARBA"/>
</dbReference>
<comment type="catalytic activity">
    <reaction evidence="21">
        <text>L-seryl-[protein] + ATP = O-phospho-L-seryl-[protein] + ADP + H(+)</text>
        <dbReference type="Rhea" id="RHEA:17989"/>
        <dbReference type="Rhea" id="RHEA-COMP:9863"/>
        <dbReference type="Rhea" id="RHEA-COMP:11604"/>
        <dbReference type="ChEBI" id="CHEBI:15378"/>
        <dbReference type="ChEBI" id="CHEBI:29999"/>
        <dbReference type="ChEBI" id="CHEBI:30616"/>
        <dbReference type="ChEBI" id="CHEBI:83421"/>
        <dbReference type="ChEBI" id="CHEBI:456216"/>
        <dbReference type="EC" id="2.7.11.1"/>
    </reaction>
</comment>
<dbReference type="PROSITE" id="PS00108">
    <property type="entry name" value="PROTEIN_KINASE_ST"/>
    <property type="match status" value="1"/>
</dbReference>
<dbReference type="GO" id="GO:0033612">
    <property type="term" value="F:receptor serine/threonine kinase binding"/>
    <property type="evidence" value="ECO:0007669"/>
    <property type="project" value="TreeGrafter"/>
</dbReference>
<evidence type="ECO:0000256" key="5">
    <source>
        <dbReference type="ARBA" id="ARBA00012513"/>
    </source>
</evidence>
<keyword evidence="26" id="KW-0675">Receptor</keyword>
<dbReference type="PRINTS" id="PR00019">
    <property type="entry name" value="LEURICHRPT"/>
</dbReference>
<feature type="chain" id="PRO_5032715828" description="non-specific serine/threonine protein kinase" evidence="24">
    <location>
        <begin position="24"/>
        <end position="970"/>
    </location>
</feature>
<dbReference type="InterPro" id="IPR050647">
    <property type="entry name" value="Plant_LRR-RLKs"/>
</dbReference>
<evidence type="ECO:0000256" key="23">
    <source>
        <dbReference type="SAM" id="Phobius"/>
    </source>
</evidence>
<evidence type="ECO:0000256" key="20">
    <source>
        <dbReference type="ARBA" id="ARBA00047899"/>
    </source>
</evidence>
<evidence type="ECO:0000256" key="13">
    <source>
        <dbReference type="ARBA" id="ARBA00022737"/>
    </source>
</evidence>
<dbReference type="PROSITE" id="PS00107">
    <property type="entry name" value="PROTEIN_KINASE_ATP"/>
    <property type="match status" value="1"/>
</dbReference>
<dbReference type="Pfam" id="PF00560">
    <property type="entry name" value="LRR_1"/>
    <property type="match status" value="10"/>
</dbReference>
<comment type="similarity">
    <text evidence="4">Belongs to the RLP family.</text>
</comment>
<evidence type="ECO:0000256" key="24">
    <source>
        <dbReference type="SAM" id="SignalP"/>
    </source>
</evidence>
<dbReference type="OrthoDB" id="2021138at2759"/>
<dbReference type="InterPro" id="IPR013210">
    <property type="entry name" value="LRR_N_plant-typ"/>
</dbReference>
<keyword evidence="12 24" id="KW-0732">Signal</keyword>
<dbReference type="InterPro" id="IPR008271">
    <property type="entry name" value="Ser/Thr_kinase_AS"/>
</dbReference>
<organism evidence="26 27">
    <name type="scientific">Senna tora</name>
    <dbReference type="NCBI Taxonomy" id="362788"/>
    <lineage>
        <taxon>Eukaryota</taxon>
        <taxon>Viridiplantae</taxon>
        <taxon>Streptophyta</taxon>
        <taxon>Embryophyta</taxon>
        <taxon>Tracheophyta</taxon>
        <taxon>Spermatophyta</taxon>
        <taxon>Magnoliopsida</taxon>
        <taxon>eudicotyledons</taxon>
        <taxon>Gunneridae</taxon>
        <taxon>Pentapetalae</taxon>
        <taxon>rosids</taxon>
        <taxon>fabids</taxon>
        <taxon>Fabales</taxon>
        <taxon>Fabaceae</taxon>
        <taxon>Caesalpinioideae</taxon>
        <taxon>Cassia clade</taxon>
        <taxon>Senna</taxon>
    </lineage>
</organism>
<keyword evidence="10" id="KW-0808">Transferase</keyword>
<evidence type="ECO:0000256" key="21">
    <source>
        <dbReference type="ARBA" id="ARBA00048679"/>
    </source>
</evidence>